<accession>A0ABW8M0F1</accession>
<evidence type="ECO:0000313" key="2">
    <source>
        <dbReference type="EMBL" id="MFK4271647.1"/>
    </source>
</evidence>
<evidence type="ECO:0000256" key="1">
    <source>
        <dbReference type="SAM" id="MobiDB-lite"/>
    </source>
</evidence>
<dbReference type="EMBL" id="JBJDQH010000019">
    <property type="protein sequence ID" value="MFK4271647.1"/>
    <property type="molecule type" value="Genomic_DNA"/>
</dbReference>
<protein>
    <submittedName>
        <fullName evidence="2">Uncharacterized protein</fullName>
    </submittedName>
</protein>
<evidence type="ECO:0000313" key="3">
    <source>
        <dbReference type="Proteomes" id="UP001620295"/>
    </source>
</evidence>
<feature type="region of interest" description="Disordered" evidence="1">
    <location>
        <begin position="1"/>
        <end position="42"/>
    </location>
</feature>
<dbReference type="Proteomes" id="UP001620295">
    <property type="component" value="Unassembled WGS sequence"/>
</dbReference>
<comment type="caution">
    <text evidence="2">The sequence shown here is derived from an EMBL/GenBank/DDBJ whole genome shotgun (WGS) entry which is preliminary data.</text>
</comment>
<feature type="compositionally biased region" description="Gly residues" evidence="1">
    <location>
        <begin position="31"/>
        <end position="42"/>
    </location>
</feature>
<reference evidence="2 3" key="1">
    <citation type="submission" date="2024-11" db="EMBL/GenBank/DDBJ databases">
        <title>The Natural Products Discovery Center: Release of the First 8490 Sequenced Strains for Exploring Actinobacteria Biosynthetic Diversity.</title>
        <authorList>
            <person name="Kalkreuter E."/>
            <person name="Kautsar S.A."/>
            <person name="Yang D."/>
            <person name="Bader C.D."/>
            <person name="Teijaro C.N."/>
            <person name="Fluegel L."/>
            <person name="Davis C.M."/>
            <person name="Simpson J.R."/>
            <person name="Lauterbach L."/>
            <person name="Steele A.D."/>
            <person name="Gui C."/>
            <person name="Meng S."/>
            <person name="Li G."/>
            <person name="Viehrig K."/>
            <person name="Ye F."/>
            <person name="Su P."/>
            <person name="Kiefer A.F."/>
            <person name="Nichols A."/>
            <person name="Cepeda A.J."/>
            <person name="Yan W."/>
            <person name="Fan B."/>
            <person name="Jiang Y."/>
            <person name="Adhikari A."/>
            <person name="Zheng C.-J."/>
            <person name="Schuster L."/>
            <person name="Cowan T.M."/>
            <person name="Smanski M.J."/>
            <person name="Chevrette M.G."/>
            <person name="De Carvalho L.P.S."/>
            <person name="Shen B."/>
        </authorList>
    </citation>
    <scope>NUCLEOTIDE SEQUENCE [LARGE SCALE GENOMIC DNA]</scope>
    <source>
        <strain evidence="2 3">NPDC020863</strain>
    </source>
</reference>
<keyword evidence="3" id="KW-1185">Reference proteome</keyword>
<feature type="compositionally biased region" description="Acidic residues" evidence="1">
    <location>
        <begin position="14"/>
        <end position="24"/>
    </location>
</feature>
<gene>
    <name evidence="2" type="ORF">ACI2L5_43085</name>
</gene>
<organism evidence="2 3">
    <name type="scientific">Streptomyces milbemycinicus</name>
    <dbReference type="NCBI Taxonomy" id="476552"/>
    <lineage>
        <taxon>Bacteria</taxon>
        <taxon>Bacillati</taxon>
        <taxon>Actinomycetota</taxon>
        <taxon>Actinomycetes</taxon>
        <taxon>Kitasatosporales</taxon>
        <taxon>Streptomycetaceae</taxon>
        <taxon>Streptomyces</taxon>
    </lineage>
</organism>
<proteinExistence type="predicted"/>
<name>A0ABW8M0F1_9ACTN</name>
<sequence length="42" mass="4356">MRLQHAHAAHQDPEDGDTMPDSDDTTPPQPGGCGSGDGCGRH</sequence>
<dbReference type="RefSeq" id="WP_358628442.1">
    <property type="nucleotide sequence ID" value="NZ_JBFAEV010000001.1"/>
</dbReference>